<evidence type="ECO:0000256" key="6">
    <source>
        <dbReference type="ARBA" id="ARBA00023274"/>
    </source>
</evidence>
<reference evidence="8" key="1">
    <citation type="submission" date="2021-01" db="EMBL/GenBank/DDBJ databases">
        <authorList>
            <person name="Corre E."/>
            <person name="Pelletier E."/>
            <person name="Niang G."/>
            <person name="Scheremetjew M."/>
            <person name="Finn R."/>
            <person name="Kale V."/>
            <person name="Holt S."/>
            <person name="Cochrane G."/>
            <person name="Meng A."/>
            <person name="Brown T."/>
            <person name="Cohen L."/>
        </authorList>
    </citation>
    <scope>NUCLEOTIDE SEQUENCE</scope>
</reference>
<comment type="similarity">
    <text evidence="2">Belongs to the eukaryotic ribosomal protein eL27 family.</text>
</comment>
<dbReference type="FunFam" id="2.30.30.770:FF:000002">
    <property type="entry name" value="60S ribosomal protein L27"/>
    <property type="match status" value="1"/>
</dbReference>
<dbReference type="InterPro" id="IPR038655">
    <property type="entry name" value="Ribosomal_eL27_sf"/>
</dbReference>
<organism evidence="8">
    <name type="scientific">Thalassionema nitzschioides</name>
    <dbReference type="NCBI Taxonomy" id="33649"/>
    <lineage>
        <taxon>Eukaryota</taxon>
        <taxon>Sar</taxon>
        <taxon>Stramenopiles</taxon>
        <taxon>Ochrophyta</taxon>
        <taxon>Bacillariophyta</taxon>
        <taxon>Fragilariophyceae</taxon>
        <taxon>Fragilariophycidae</taxon>
        <taxon>Thalassionemales</taxon>
        <taxon>Thalassionemataceae</taxon>
        <taxon>Thalassionema</taxon>
    </lineage>
</organism>
<keyword evidence="5" id="KW-0689">Ribosomal protein</keyword>
<keyword evidence="4" id="KW-0934">Plastid</keyword>
<dbReference type="EMBL" id="HBFY01006472">
    <property type="protein sequence ID" value="CAD8964968.1"/>
    <property type="molecule type" value="Transcribed_RNA"/>
</dbReference>
<dbReference type="SUPFAM" id="SSF50104">
    <property type="entry name" value="Translation proteins SH3-like domain"/>
    <property type="match status" value="1"/>
</dbReference>
<evidence type="ECO:0000256" key="5">
    <source>
        <dbReference type="ARBA" id="ARBA00022980"/>
    </source>
</evidence>
<evidence type="ECO:0000259" key="7">
    <source>
        <dbReference type="SMART" id="SM00739"/>
    </source>
</evidence>
<dbReference type="InterPro" id="IPR041991">
    <property type="entry name" value="Ribosomal_eL27_KOW"/>
</dbReference>
<protein>
    <recommendedName>
        <fullName evidence="7">KOW domain-containing protein</fullName>
    </recommendedName>
</protein>
<dbReference type="Pfam" id="PF00467">
    <property type="entry name" value="KOW"/>
    <property type="match status" value="1"/>
</dbReference>
<keyword evidence="3" id="KW-0150">Chloroplast</keyword>
<dbReference type="PANTHER" id="PTHR10497">
    <property type="entry name" value="60S RIBOSOMAL PROTEIN L27"/>
    <property type="match status" value="1"/>
</dbReference>
<sequence length="145" mass="16586">MAIIKAGKVVIVLAGRHAGKKAVVVKTFDDGNSDKRFSHCLIAGLAQNPRKVTRSMSKAKVEKRSKVMKPFIKYINVRHVFPTRYVVDLDVKKVVDEADLIDPERKVDCKKELKKLFEDRYLNQKEVTSEKKAAGSAYFFQKLRF</sequence>
<accession>A0A7S1H2E9</accession>
<dbReference type="GO" id="GO:0009507">
    <property type="term" value="C:chloroplast"/>
    <property type="evidence" value="ECO:0007669"/>
    <property type="project" value="UniProtKB-SubCell"/>
</dbReference>
<evidence type="ECO:0000313" key="8">
    <source>
        <dbReference type="EMBL" id="CAD8964968.1"/>
    </source>
</evidence>
<dbReference type="GO" id="GO:1990904">
    <property type="term" value="C:ribonucleoprotein complex"/>
    <property type="evidence" value="ECO:0007669"/>
    <property type="project" value="UniProtKB-KW"/>
</dbReference>
<evidence type="ECO:0000256" key="4">
    <source>
        <dbReference type="ARBA" id="ARBA00022640"/>
    </source>
</evidence>
<keyword evidence="6" id="KW-0687">Ribonucleoprotein</keyword>
<dbReference type="Pfam" id="PF01777">
    <property type="entry name" value="Ribosomal_L27e"/>
    <property type="match status" value="1"/>
</dbReference>
<dbReference type="GO" id="GO:0003735">
    <property type="term" value="F:structural constituent of ribosome"/>
    <property type="evidence" value="ECO:0007669"/>
    <property type="project" value="InterPro"/>
</dbReference>
<evidence type="ECO:0000256" key="2">
    <source>
        <dbReference type="ARBA" id="ARBA00009124"/>
    </source>
</evidence>
<dbReference type="GO" id="GO:0006412">
    <property type="term" value="P:translation"/>
    <property type="evidence" value="ECO:0007669"/>
    <property type="project" value="InterPro"/>
</dbReference>
<dbReference type="InterPro" id="IPR008991">
    <property type="entry name" value="Translation_prot_SH3-like_sf"/>
</dbReference>
<dbReference type="SMART" id="SM00739">
    <property type="entry name" value="KOW"/>
    <property type="match status" value="1"/>
</dbReference>
<feature type="domain" description="KOW" evidence="7">
    <location>
        <begin position="3"/>
        <end position="30"/>
    </location>
</feature>
<dbReference type="CDD" id="cd06090">
    <property type="entry name" value="KOW_RPL27"/>
    <property type="match status" value="1"/>
</dbReference>
<dbReference type="GO" id="GO:0005840">
    <property type="term" value="C:ribosome"/>
    <property type="evidence" value="ECO:0007669"/>
    <property type="project" value="UniProtKB-KW"/>
</dbReference>
<comment type="subcellular location">
    <subcellularLocation>
        <location evidence="1">Plastid</location>
        <location evidence="1">Chloroplast</location>
    </subcellularLocation>
</comment>
<dbReference type="InterPro" id="IPR001141">
    <property type="entry name" value="Ribosomal_eL27"/>
</dbReference>
<name>A0A7S1H2E9_9STRA</name>
<evidence type="ECO:0000256" key="1">
    <source>
        <dbReference type="ARBA" id="ARBA00004229"/>
    </source>
</evidence>
<dbReference type="InterPro" id="IPR005824">
    <property type="entry name" value="KOW"/>
</dbReference>
<dbReference type="AlphaFoldDB" id="A0A7S1H2E9"/>
<evidence type="ECO:0000256" key="3">
    <source>
        <dbReference type="ARBA" id="ARBA00022528"/>
    </source>
</evidence>
<gene>
    <name evidence="8" type="ORF">TNIT0693_LOCUS2427</name>
</gene>
<dbReference type="Gene3D" id="2.30.30.770">
    <property type="match status" value="1"/>
</dbReference>
<proteinExistence type="inferred from homology"/>